<dbReference type="PANTHER" id="PTHR12640">
    <property type="entry name" value="RIBOPHORIN II"/>
    <property type="match status" value="1"/>
</dbReference>
<dbReference type="Proteomes" id="UP000267145">
    <property type="component" value="Unassembled WGS sequence"/>
</dbReference>
<keyword evidence="10" id="KW-0647">Proteasome</keyword>
<dbReference type="GO" id="GO:0008250">
    <property type="term" value="C:oligosaccharyltransferase complex"/>
    <property type="evidence" value="ECO:0007669"/>
    <property type="project" value="InterPro"/>
</dbReference>
<dbReference type="GeneID" id="39609424"/>
<sequence length="290" mass="31221">MRFLHSLTPALALLCAGAAQAASSWGFDDATVSILRKPEAVKETLSSKGLLKTPITLGAKESIKIALTTKDNGKAKRPHQAFLILRDTATGLEAPFPLNVKENGKGTVEIELQAQKDLPIQHSITPEHLGAYIVIGSFGSSAAIESPLFNLKIDRNPDDLRPLSYEAPLRYGKLNEQTHHYRKHDTSPNILLSLIGLGLVVATYPALLAAWGYFGANLNHAQQALSKAPVAHATFFGSIIAMEGVFVAYHVGWKLLHILPIVGVVGTVTFLSGVKALSEVQGRRLAGLRQ</sequence>
<dbReference type="UniPathway" id="UPA00378"/>
<evidence type="ECO:0000256" key="8">
    <source>
        <dbReference type="SAM" id="SignalP"/>
    </source>
</evidence>
<feature type="transmembrane region" description="Helical" evidence="7">
    <location>
        <begin position="255"/>
        <end position="274"/>
    </location>
</feature>
<reference evidence="10 11" key="1">
    <citation type="submission" date="2018-10" db="EMBL/GenBank/DDBJ databases">
        <title>Genome sequence of Verticillium nonalfalfae VnAa140.</title>
        <authorList>
            <person name="Stajich J.E."/>
            <person name="Kasson M.T."/>
        </authorList>
    </citation>
    <scope>NUCLEOTIDE SEQUENCE [LARGE SCALE GENOMIC DNA]</scope>
    <source>
        <strain evidence="10 11">VnAa140</strain>
    </source>
</reference>
<dbReference type="EMBL" id="RBVV01000037">
    <property type="protein sequence ID" value="RNJ57653.1"/>
    <property type="molecule type" value="Genomic_DNA"/>
</dbReference>
<dbReference type="GO" id="GO:0006487">
    <property type="term" value="P:protein N-linked glycosylation"/>
    <property type="evidence" value="ECO:0007669"/>
    <property type="project" value="TreeGrafter"/>
</dbReference>
<evidence type="ECO:0000313" key="11">
    <source>
        <dbReference type="Proteomes" id="UP000267145"/>
    </source>
</evidence>
<keyword evidence="11" id="KW-1185">Reference proteome</keyword>
<proteinExistence type="predicted"/>
<dbReference type="InterPro" id="IPR008814">
    <property type="entry name" value="Swp1"/>
</dbReference>
<keyword evidence="2 7" id="KW-0812">Transmembrane</keyword>
<protein>
    <submittedName>
        <fullName evidence="10">Proteasome regulatory particle base subunit</fullName>
    </submittedName>
</protein>
<evidence type="ECO:0000313" key="10">
    <source>
        <dbReference type="EMBL" id="RNJ57653.1"/>
    </source>
</evidence>
<keyword evidence="5 7" id="KW-1133">Transmembrane helix</keyword>
<evidence type="ECO:0000256" key="3">
    <source>
        <dbReference type="ARBA" id="ARBA00022729"/>
    </source>
</evidence>
<keyword evidence="6 7" id="KW-0472">Membrane</keyword>
<evidence type="ECO:0000256" key="2">
    <source>
        <dbReference type="ARBA" id="ARBA00022692"/>
    </source>
</evidence>
<dbReference type="InterPro" id="IPR056790">
    <property type="entry name" value="Ribophorin_II_C"/>
</dbReference>
<evidence type="ECO:0000256" key="6">
    <source>
        <dbReference type="ARBA" id="ARBA00023136"/>
    </source>
</evidence>
<dbReference type="GO" id="GO:0000502">
    <property type="term" value="C:proteasome complex"/>
    <property type="evidence" value="ECO:0007669"/>
    <property type="project" value="UniProtKB-KW"/>
</dbReference>
<organism evidence="10 11">
    <name type="scientific">Verticillium nonalfalfae</name>
    <dbReference type="NCBI Taxonomy" id="1051616"/>
    <lineage>
        <taxon>Eukaryota</taxon>
        <taxon>Fungi</taxon>
        <taxon>Dikarya</taxon>
        <taxon>Ascomycota</taxon>
        <taxon>Pezizomycotina</taxon>
        <taxon>Sordariomycetes</taxon>
        <taxon>Hypocreomycetidae</taxon>
        <taxon>Glomerellales</taxon>
        <taxon>Plectosphaerellaceae</taxon>
        <taxon>Verticillium</taxon>
    </lineage>
</organism>
<evidence type="ECO:0000259" key="9">
    <source>
        <dbReference type="Pfam" id="PF25147"/>
    </source>
</evidence>
<comment type="subcellular location">
    <subcellularLocation>
        <location evidence="1">Endoplasmic reticulum membrane</location>
        <topology evidence="1">Multi-pass membrane protein</topology>
    </subcellularLocation>
</comment>
<name>A0A3M9YAW6_9PEZI</name>
<feature type="transmembrane region" description="Helical" evidence="7">
    <location>
        <begin position="190"/>
        <end position="216"/>
    </location>
</feature>
<accession>A0A3M9YAW6</accession>
<keyword evidence="3 8" id="KW-0732">Signal</keyword>
<dbReference type="Pfam" id="PF25147">
    <property type="entry name" value="Ribophorin_II_C"/>
    <property type="match status" value="1"/>
</dbReference>
<dbReference type="PANTHER" id="PTHR12640:SF0">
    <property type="entry name" value="DOLICHYL-DIPHOSPHOOLIGOSACCHARIDE--PROTEIN GLYCOSYLTRANSFERASE SUBUNIT 2"/>
    <property type="match status" value="1"/>
</dbReference>
<feature type="transmembrane region" description="Helical" evidence="7">
    <location>
        <begin position="228"/>
        <end position="249"/>
    </location>
</feature>
<feature type="signal peptide" evidence="8">
    <location>
        <begin position="1"/>
        <end position="21"/>
    </location>
</feature>
<evidence type="ECO:0000256" key="4">
    <source>
        <dbReference type="ARBA" id="ARBA00022824"/>
    </source>
</evidence>
<evidence type="ECO:0000256" key="1">
    <source>
        <dbReference type="ARBA" id="ARBA00004477"/>
    </source>
</evidence>
<comment type="caution">
    <text evidence="10">The sequence shown here is derived from an EMBL/GenBank/DDBJ whole genome shotgun (WGS) entry which is preliminary data.</text>
</comment>
<keyword evidence="4" id="KW-0256">Endoplasmic reticulum</keyword>
<dbReference type="RefSeq" id="XP_028495811.1">
    <property type="nucleotide sequence ID" value="XM_028639884.1"/>
</dbReference>
<feature type="domain" description="Ribophorin II C-terminal" evidence="9">
    <location>
        <begin position="181"/>
        <end position="284"/>
    </location>
</feature>
<feature type="chain" id="PRO_5044345399" evidence="8">
    <location>
        <begin position="22"/>
        <end position="290"/>
    </location>
</feature>
<evidence type="ECO:0000256" key="7">
    <source>
        <dbReference type="SAM" id="Phobius"/>
    </source>
</evidence>
<dbReference type="STRING" id="1051616.A0A3M9YAW6"/>
<gene>
    <name evidence="10" type="primary">RPN2_1</name>
    <name evidence="10" type="ORF">D7B24_005735</name>
</gene>
<dbReference type="AlphaFoldDB" id="A0A3M9YAW6"/>
<evidence type="ECO:0000256" key="5">
    <source>
        <dbReference type="ARBA" id="ARBA00022989"/>
    </source>
</evidence>